<organism evidence="2 3">
    <name type="scientific">Methanofollis tationis</name>
    <dbReference type="NCBI Taxonomy" id="81417"/>
    <lineage>
        <taxon>Archaea</taxon>
        <taxon>Methanobacteriati</taxon>
        <taxon>Methanobacteriota</taxon>
        <taxon>Stenosarchaea group</taxon>
        <taxon>Methanomicrobia</taxon>
        <taxon>Methanomicrobiales</taxon>
        <taxon>Methanomicrobiaceae</taxon>
        <taxon>Methanofollis</taxon>
    </lineage>
</organism>
<dbReference type="GO" id="GO:0035312">
    <property type="term" value="F:5'-3' DNA exonuclease activity"/>
    <property type="evidence" value="ECO:0007669"/>
    <property type="project" value="TreeGrafter"/>
</dbReference>
<dbReference type="OrthoDB" id="50465at2157"/>
<name>A0A7K4HPT2_9EURY</name>
<sequence length="221" mass="24051">MLRCDLHIHTSFSRDGESSVEDVLRRAEAVGLDAIAITDHDTTDGALHALACRSRVIVIPGTEISTKQGHLLALGVTTAFPKGLDFFEAVRRARSEGAVLILPHPFHMWRHGVGRKLKAGLSMVDAIEVFNSRYITGTANQKAALVARKLGKPGVGGSDAHHARFVGYGYTLVDAEPDAASILRAIRERRTSAGGQMTPISSYTRQSLKSSWKRIQARMPK</sequence>
<dbReference type="Pfam" id="PF13263">
    <property type="entry name" value="PHP_C"/>
    <property type="match status" value="1"/>
</dbReference>
<dbReference type="EMBL" id="JABXWR010000001">
    <property type="protein sequence ID" value="NVO67077.1"/>
    <property type="molecule type" value="Genomic_DNA"/>
</dbReference>
<accession>A0A7K4HPT2</accession>
<dbReference type="SMART" id="SM00481">
    <property type="entry name" value="POLIIIAc"/>
    <property type="match status" value="1"/>
</dbReference>
<evidence type="ECO:0000313" key="3">
    <source>
        <dbReference type="Proteomes" id="UP000570823"/>
    </source>
</evidence>
<evidence type="ECO:0000313" key="2">
    <source>
        <dbReference type="EMBL" id="NVO67077.1"/>
    </source>
</evidence>
<dbReference type="Proteomes" id="UP000570823">
    <property type="component" value="Unassembled WGS sequence"/>
</dbReference>
<dbReference type="Gene3D" id="3.20.20.140">
    <property type="entry name" value="Metal-dependent hydrolases"/>
    <property type="match status" value="1"/>
</dbReference>
<reference evidence="2 3" key="1">
    <citation type="submission" date="2020-06" db="EMBL/GenBank/DDBJ databases">
        <title>Methanofollis fontis sp. nov., a methanogen isolated from marine sediments near a cold seep at Four-Way Closure Ridge offshore southwestern Taiwan.</title>
        <authorList>
            <person name="Chen S.-C."/>
            <person name="Teng N.-H."/>
            <person name="Lin Y.-S."/>
            <person name="Lai M.-C."/>
            <person name="Chen H.-H."/>
            <person name="Wang C.-C."/>
        </authorList>
    </citation>
    <scope>NUCLEOTIDE SEQUENCE [LARGE SCALE GENOMIC DNA]</scope>
    <source>
        <strain evidence="2 3">DSM 2702</strain>
    </source>
</reference>
<dbReference type="PANTHER" id="PTHR42924">
    <property type="entry name" value="EXONUCLEASE"/>
    <property type="match status" value="1"/>
</dbReference>
<dbReference type="AlphaFoldDB" id="A0A7K4HPT2"/>
<proteinExistence type="predicted"/>
<keyword evidence="3" id="KW-1185">Reference proteome</keyword>
<gene>
    <name evidence="2" type="ORF">HWN36_07090</name>
</gene>
<protein>
    <submittedName>
        <fullName evidence="2">PHP domain-containing protein</fullName>
    </submittedName>
</protein>
<dbReference type="InterPro" id="IPR004013">
    <property type="entry name" value="PHP_dom"/>
</dbReference>
<dbReference type="InterPro" id="IPR052018">
    <property type="entry name" value="PHP_domain"/>
</dbReference>
<dbReference type="NCBIfam" id="NF038032">
    <property type="entry name" value="CehA_McbA_metalo"/>
    <property type="match status" value="1"/>
</dbReference>
<dbReference type="GO" id="GO:0004534">
    <property type="term" value="F:5'-3' RNA exonuclease activity"/>
    <property type="evidence" value="ECO:0007669"/>
    <property type="project" value="TreeGrafter"/>
</dbReference>
<dbReference type="RefSeq" id="WP_176788709.1">
    <property type="nucleotide sequence ID" value="NZ_JABXWR010000001.1"/>
</dbReference>
<comment type="caution">
    <text evidence="2">The sequence shown here is derived from an EMBL/GenBank/DDBJ whole genome shotgun (WGS) entry which is preliminary data.</text>
</comment>
<dbReference type="InterPro" id="IPR016195">
    <property type="entry name" value="Pol/histidinol_Pase-like"/>
</dbReference>
<dbReference type="InterPro" id="IPR003141">
    <property type="entry name" value="Pol/His_phosphatase_N"/>
</dbReference>
<dbReference type="SUPFAM" id="SSF89550">
    <property type="entry name" value="PHP domain-like"/>
    <property type="match status" value="1"/>
</dbReference>
<dbReference type="CDD" id="cd07432">
    <property type="entry name" value="PHP_HisPPase"/>
    <property type="match status" value="1"/>
</dbReference>
<evidence type="ECO:0000259" key="1">
    <source>
        <dbReference type="SMART" id="SM00481"/>
    </source>
</evidence>
<feature type="domain" description="Polymerase/histidinol phosphatase N-terminal" evidence="1">
    <location>
        <begin position="4"/>
        <end position="68"/>
    </location>
</feature>
<dbReference type="PANTHER" id="PTHR42924:SF3">
    <property type="entry name" value="POLYMERASE_HISTIDINOL PHOSPHATASE N-TERMINAL DOMAIN-CONTAINING PROTEIN"/>
    <property type="match status" value="1"/>
</dbReference>
<dbReference type="Pfam" id="PF02811">
    <property type="entry name" value="PHP"/>
    <property type="match status" value="1"/>
</dbReference>